<dbReference type="CDD" id="cd10001">
    <property type="entry name" value="HDAC_classII_APAH"/>
    <property type="match status" value="1"/>
</dbReference>
<dbReference type="InterPro" id="IPR037138">
    <property type="entry name" value="His_deacetylse_dom_sf"/>
</dbReference>
<dbReference type="PANTHER" id="PTHR10625:SF10">
    <property type="entry name" value="HISTONE DEACETYLASE HDAC1"/>
    <property type="match status" value="1"/>
</dbReference>
<evidence type="ECO:0000313" key="2">
    <source>
        <dbReference type="EMBL" id="RFA96693.1"/>
    </source>
</evidence>
<dbReference type="InterPro" id="IPR023801">
    <property type="entry name" value="His_deacetylse_dom"/>
</dbReference>
<keyword evidence="2" id="KW-0378">Hydrolase</keyword>
<evidence type="ECO:0000313" key="4">
    <source>
        <dbReference type="Proteomes" id="UP000256877"/>
    </source>
</evidence>
<dbReference type="GO" id="GO:0040029">
    <property type="term" value="P:epigenetic regulation of gene expression"/>
    <property type="evidence" value="ECO:0007669"/>
    <property type="project" value="TreeGrafter"/>
</dbReference>
<comment type="caution">
    <text evidence="2">The sequence shown here is derived from an EMBL/GenBank/DDBJ whole genome shotgun (WGS) entry which is preliminary data.</text>
</comment>
<dbReference type="AlphaFoldDB" id="A0A371R0C7"/>
<proteinExistence type="predicted"/>
<organism evidence="2 5">
    <name type="scientific">Pyrobaculum aerophilum</name>
    <dbReference type="NCBI Taxonomy" id="13773"/>
    <lineage>
        <taxon>Archaea</taxon>
        <taxon>Thermoproteota</taxon>
        <taxon>Thermoprotei</taxon>
        <taxon>Thermoproteales</taxon>
        <taxon>Thermoproteaceae</taxon>
        <taxon>Pyrobaculum</taxon>
    </lineage>
</organism>
<dbReference type="GO" id="GO:0004407">
    <property type="term" value="F:histone deacetylase activity"/>
    <property type="evidence" value="ECO:0007669"/>
    <property type="project" value="TreeGrafter"/>
</dbReference>
<protein>
    <submittedName>
        <fullName evidence="2">Acetylpolyamine amidohydrolase</fullName>
    </submittedName>
</protein>
<dbReference type="EMBL" id="NMUF01000001">
    <property type="protein sequence ID" value="RFB00323.1"/>
    <property type="molecule type" value="Genomic_DNA"/>
</dbReference>
<evidence type="ECO:0000313" key="3">
    <source>
        <dbReference type="EMBL" id="RFB00323.1"/>
    </source>
</evidence>
<evidence type="ECO:0000259" key="1">
    <source>
        <dbReference type="Pfam" id="PF00850"/>
    </source>
</evidence>
<dbReference type="GO" id="GO:0016787">
    <property type="term" value="F:hydrolase activity"/>
    <property type="evidence" value="ECO:0007669"/>
    <property type="project" value="UniProtKB-KW"/>
</dbReference>
<dbReference type="Gene3D" id="3.40.800.20">
    <property type="entry name" value="Histone deacetylase domain"/>
    <property type="match status" value="1"/>
</dbReference>
<evidence type="ECO:0000313" key="5">
    <source>
        <dbReference type="Proteomes" id="UP000257123"/>
    </source>
</evidence>
<dbReference type="Pfam" id="PF00850">
    <property type="entry name" value="Hist_deacetyl"/>
    <property type="match status" value="1"/>
</dbReference>
<dbReference type="EMBL" id="NMUE01000011">
    <property type="protein sequence ID" value="RFA96693.1"/>
    <property type="molecule type" value="Genomic_DNA"/>
</dbReference>
<name>A0A371R0C7_9CREN</name>
<gene>
    <name evidence="2" type="ORF">CGL51_04930</name>
    <name evidence="3" type="ORF">CGL52_00170</name>
</gene>
<dbReference type="OrthoDB" id="147549at2157"/>
<reference evidence="4 5" key="1">
    <citation type="submission" date="2017-07" db="EMBL/GenBank/DDBJ databases">
        <title>Draft genome sequence of aerobic hyperthermophilic archaea, Pyrobaculum aerophilum YKB31 and YKB32.</title>
        <authorList>
            <person name="Mochizuki T."/>
            <person name="Berliner A.J."/>
            <person name="Yoshida-Takashima Y."/>
            <person name="Takaki Y."/>
            <person name="Nunoura T."/>
            <person name="Takai K."/>
        </authorList>
    </citation>
    <scope>NUCLEOTIDE SEQUENCE [LARGE SCALE GENOMIC DNA]</scope>
    <source>
        <strain evidence="2 5">YKB31</strain>
        <strain evidence="3 4">YKB32</strain>
    </source>
</reference>
<dbReference type="Proteomes" id="UP000256877">
    <property type="component" value="Unassembled WGS sequence"/>
</dbReference>
<sequence length="336" mass="37443">MIVYYSEVFKRHVPPYRHPEAPDRLDYLIEGVREAGGRVKEPKMREDVWQLIHLAHDKNYVNLINKLCEKGQGEIDGDTYVSPGTCEAAALAVSAVADAVEKRETALIAARPPGHHAGFMGRALTAPTQGFCIFNTAAIAALYVGEGAAVVDIDVHHGNGTQEILYDKDLLYISTHQHPATLYPGTGYPEEVGEGRGEGYNINIPLPPQVGDDVYIKVVDEVVIPLLRQYDPKVIVVSLGWDAHRDDPLADLNLSLKSYLYFFDQVLKMQKPTVVVLEGGYNRSVIKNGTEALLRLALRGEFAPKESATETAHSVYKHFETTMREVRQYAGRFWRL</sequence>
<dbReference type="RefSeq" id="WP_116420893.1">
    <property type="nucleotide sequence ID" value="NZ_NMUE01000011.1"/>
</dbReference>
<feature type="domain" description="Histone deacetylase" evidence="1">
    <location>
        <begin position="18"/>
        <end position="295"/>
    </location>
</feature>
<dbReference type="InterPro" id="IPR023696">
    <property type="entry name" value="Ureohydrolase_dom_sf"/>
</dbReference>
<dbReference type="SUPFAM" id="SSF52768">
    <property type="entry name" value="Arginase/deacetylase"/>
    <property type="match status" value="1"/>
</dbReference>
<accession>A0A371R0C7</accession>
<dbReference type="PANTHER" id="PTHR10625">
    <property type="entry name" value="HISTONE DEACETYLASE HDAC1-RELATED"/>
    <property type="match status" value="1"/>
</dbReference>
<dbReference type="Proteomes" id="UP000257123">
    <property type="component" value="Unassembled WGS sequence"/>
</dbReference>